<keyword evidence="2" id="KW-1185">Reference proteome</keyword>
<comment type="caution">
    <text evidence="1">The sequence shown here is derived from an EMBL/GenBank/DDBJ whole genome shotgun (WGS) entry which is preliminary data.</text>
</comment>
<gene>
    <name evidence="1" type="ORF">MML48_8g00004995</name>
</gene>
<accession>A0ACB9SV51</accession>
<dbReference type="Proteomes" id="UP001056778">
    <property type="component" value="Chromosome 8"/>
</dbReference>
<dbReference type="EMBL" id="CM043022">
    <property type="protein sequence ID" value="KAI4456890.1"/>
    <property type="molecule type" value="Genomic_DNA"/>
</dbReference>
<reference evidence="1" key="1">
    <citation type="submission" date="2022-04" db="EMBL/GenBank/DDBJ databases">
        <title>Chromosome-scale genome assembly of Holotrichia oblita Faldermann.</title>
        <authorList>
            <person name="Rongchong L."/>
        </authorList>
    </citation>
    <scope>NUCLEOTIDE SEQUENCE</scope>
    <source>
        <strain evidence="1">81SQS9</strain>
    </source>
</reference>
<proteinExistence type="predicted"/>
<evidence type="ECO:0000313" key="2">
    <source>
        <dbReference type="Proteomes" id="UP001056778"/>
    </source>
</evidence>
<name>A0ACB9SV51_HOLOL</name>
<sequence length="269" mass="30074">MIVERFSLFFFISYTHTSGYSNFRHQNRVVGGKEAYLGLAPHVVSFQVKYPEQTTYMHVCGGVIICNKYILSAAHCTTHIRRLPKRIKAGIMSLDDEGQTVEVQSIFDHPYYDEDDIQNDISILKLKKNLQYNDFVSPTRIHAKEMAPNGTVLLAGWGKTGSKEEPSQKMLYAYIPIVEKEECFRYLAAAGYNVFLHNYLVCAGALSGGVAVCDGDSGGPIVQNNITLGIVSWSPSPCGAVNTSTAYMPPSHYVEWIRKRTKDCEPIFV</sequence>
<protein>
    <submittedName>
        <fullName evidence="1">Polyserase-related</fullName>
    </submittedName>
</protein>
<organism evidence="1 2">
    <name type="scientific">Holotrichia oblita</name>
    <name type="common">Chafer beetle</name>
    <dbReference type="NCBI Taxonomy" id="644536"/>
    <lineage>
        <taxon>Eukaryota</taxon>
        <taxon>Metazoa</taxon>
        <taxon>Ecdysozoa</taxon>
        <taxon>Arthropoda</taxon>
        <taxon>Hexapoda</taxon>
        <taxon>Insecta</taxon>
        <taxon>Pterygota</taxon>
        <taxon>Neoptera</taxon>
        <taxon>Endopterygota</taxon>
        <taxon>Coleoptera</taxon>
        <taxon>Polyphaga</taxon>
        <taxon>Scarabaeiformia</taxon>
        <taxon>Scarabaeidae</taxon>
        <taxon>Melolonthinae</taxon>
        <taxon>Holotrichia</taxon>
    </lineage>
</organism>
<evidence type="ECO:0000313" key="1">
    <source>
        <dbReference type="EMBL" id="KAI4456890.1"/>
    </source>
</evidence>